<dbReference type="InterPro" id="IPR035952">
    <property type="entry name" value="Rhomboid-like_sf"/>
</dbReference>
<evidence type="ECO:0000256" key="6">
    <source>
        <dbReference type="ARBA" id="ARBA00023136"/>
    </source>
</evidence>
<feature type="transmembrane region" description="Helical" evidence="7">
    <location>
        <begin position="155"/>
        <end position="173"/>
    </location>
</feature>
<comment type="caution">
    <text evidence="9">The sequence shown here is derived from an EMBL/GenBank/DDBJ whole genome shotgun (WGS) entry which is preliminary data.</text>
</comment>
<reference evidence="9 10" key="2">
    <citation type="journal article" date="2016" name="Sci. Rep.">
        <title>A novel serine protease, Sep1, from Bacillus firmus DS-1 has nematicidal activity and degrades multiple intestinal-associated nematode proteins.</title>
        <authorList>
            <person name="Geng C."/>
            <person name="Nie X."/>
            <person name="Tang Z."/>
            <person name="Zhang Y."/>
            <person name="Lin J."/>
            <person name="Sun M."/>
            <person name="Peng D."/>
        </authorList>
    </citation>
    <scope>NUCLEOTIDE SEQUENCE [LARGE SCALE GENOMIC DNA]</scope>
    <source>
        <strain evidence="9 10">DS1</strain>
    </source>
</reference>
<feature type="transmembrane region" description="Helical" evidence="7">
    <location>
        <begin position="123"/>
        <end position="143"/>
    </location>
</feature>
<dbReference type="Gene3D" id="1.20.1540.10">
    <property type="entry name" value="Rhomboid-like"/>
    <property type="match status" value="1"/>
</dbReference>
<feature type="domain" description="Peptidase S54 rhomboid" evidence="8">
    <location>
        <begin position="58"/>
        <end position="191"/>
    </location>
</feature>
<comment type="similarity">
    <text evidence="2">Belongs to the peptidase S54 family.</text>
</comment>
<dbReference type="InterPro" id="IPR050925">
    <property type="entry name" value="Rhomboid_protease_S54"/>
</dbReference>
<evidence type="ECO:0000313" key="10">
    <source>
        <dbReference type="Proteomes" id="UP000019270"/>
    </source>
</evidence>
<evidence type="ECO:0000256" key="3">
    <source>
        <dbReference type="ARBA" id="ARBA00022692"/>
    </source>
</evidence>
<dbReference type="PANTHER" id="PTHR43731:SF14">
    <property type="entry name" value="PRESENILIN-ASSOCIATED RHOMBOID-LIKE PROTEIN, MITOCHONDRIAL"/>
    <property type="match status" value="1"/>
</dbReference>
<dbReference type="Pfam" id="PF01694">
    <property type="entry name" value="Rhomboid"/>
    <property type="match status" value="1"/>
</dbReference>
<dbReference type="eggNOG" id="COG0705">
    <property type="taxonomic scope" value="Bacteria"/>
</dbReference>
<dbReference type="GO" id="GO:0016020">
    <property type="term" value="C:membrane"/>
    <property type="evidence" value="ECO:0007669"/>
    <property type="project" value="UniProtKB-SubCell"/>
</dbReference>
<dbReference type="GO" id="GO:0004252">
    <property type="term" value="F:serine-type endopeptidase activity"/>
    <property type="evidence" value="ECO:0007669"/>
    <property type="project" value="InterPro"/>
</dbReference>
<dbReference type="InterPro" id="IPR022764">
    <property type="entry name" value="Peptidase_S54_rhomboid_dom"/>
</dbReference>
<comment type="subcellular location">
    <subcellularLocation>
        <location evidence="1">Membrane</location>
        <topology evidence="1">Multi-pass membrane protein</topology>
    </subcellularLocation>
</comment>
<sequence length="204" mass="22856">MEFFIRNESFREFIFKYPITSLITAINIVMYIIGVFFVMKNDGLIAIGSFLGNLVNQGEWFRFITATFLHNGISHLLFNVVAILLLAPFLERLLGKTKFSFYYVLFGIGSYIAVYFFDFSTSTVGASGSIFGFLGFYLATGLRKDSYLDKDSKKYIIIVLISSLCLPLFMSNISIPGHIGGLLTGIAFGIFTTIESISDKLVKE</sequence>
<accession>W7L182</accession>
<protein>
    <recommendedName>
        <fullName evidence="8">Peptidase S54 rhomboid domain-containing protein</fullName>
    </recommendedName>
</protein>
<keyword evidence="3 7" id="KW-0812">Transmembrane</keyword>
<evidence type="ECO:0000256" key="4">
    <source>
        <dbReference type="ARBA" id="ARBA00022801"/>
    </source>
</evidence>
<dbReference type="SUPFAM" id="SSF144091">
    <property type="entry name" value="Rhomboid-like"/>
    <property type="match status" value="1"/>
</dbReference>
<dbReference type="Proteomes" id="UP000019270">
    <property type="component" value="Unassembled WGS sequence"/>
</dbReference>
<evidence type="ECO:0000256" key="5">
    <source>
        <dbReference type="ARBA" id="ARBA00022989"/>
    </source>
</evidence>
<organism evidence="9 10">
    <name type="scientific">Cytobacillus firmus DS1</name>
    <dbReference type="NCBI Taxonomy" id="1307436"/>
    <lineage>
        <taxon>Bacteria</taxon>
        <taxon>Bacillati</taxon>
        <taxon>Bacillota</taxon>
        <taxon>Bacilli</taxon>
        <taxon>Bacillales</taxon>
        <taxon>Bacillaceae</taxon>
        <taxon>Cytobacillus</taxon>
    </lineage>
</organism>
<feature type="transmembrane region" description="Helical" evidence="7">
    <location>
        <begin position="99"/>
        <end position="117"/>
    </location>
</feature>
<name>W7L182_CYTFI</name>
<keyword evidence="6 7" id="KW-0472">Membrane</keyword>
<dbReference type="EMBL" id="APVL01000027">
    <property type="protein sequence ID" value="EWG08877.1"/>
    <property type="molecule type" value="Genomic_DNA"/>
</dbReference>
<evidence type="ECO:0000256" key="1">
    <source>
        <dbReference type="ARBA" id="ARBA00004141"/>
    </source>
</evidence>
<evidence type="ECO:0000256" key="2">
    <source>
        <dbReference type="ARBA" id="ARBA00009045"/>
    </source>
</evidence>
<evidence type="ECO:0000259" key="8">
    <source>
        <dbReference type="Pfam" id="PF01694"/>
    </source>
</evidence>
<feature type="transmembrane region" description="Helical" evidence="7">
    <location>
        <begin position="21"/>
        <end position="40"/>
    </location>
</feature>
<reference evidence="10" key="1">
    <citation type="submission" date="2013-03" db="EMBL/GenBank/DDBJ databases">
        <title>Draft genome sequence of Bacillus firmus DS1.</title>
        <authorList>
            <person name="Peng D."/>
            <person name="Zhu L."/>
            <person name="Sun M."/>
        </authorList>
    </citation>
    <scope>NUCLEOTIDE SEQUENCE [LARGE SCALE GENOMIC DNA]</scope>
    <source>
        <strain evidence="10">DS1</strain>
    </source>
</reference>
<proteinExistence type="inferred from homology"/>
<dbReference type="PATRIC" id="fig|1307436.3.peg.4687"/>
<keyword evidence="4" id="KW-0378">Hydrolase</keyword>
<dbReference type="AlphaFoldDB" id="W7L182"/>
<feature type="transmembrane region" description="Helical" evidence="7">
    <location>
        <begin position="60"/>
        <end position="87"/>
    </location>
</feature>
<gene>
    <name evidence="9" type="ORF">PBF_21973</name>
</gene>
<evidence type="ECO:0000313" key="9">
    <source>
        <dbReference type="EMBL" id="EWG08877.1"/>
    </source>
</evidence>
<evidence type="ECO:0000256" key="7">
    <source>
        <dbReference type="SAM" id="Phobius"/>
    </source>
</evidence>
<keyword evidence="5 7" id="KW-1133">Transmembrane helix</keyword>
<dbReference type="PANTHER" id="PTHR43731">
    <property type="entry name" value="RHOMBOID PROTEASE"/>
    <property type="match status" value="1"/>
</dbReference>